<dbReference type="Pfam" id="PF01042">
    <property type="entry name" value="Ribonuc_L-PSP"/>
    <property type="match status" value="1"/>
</dbReference>
<evidence type="ECO:0000313" key="1">
    <source>
        <dbReference type="EMBL" id="MBB4235905.1"/>
    </source>
</evidence>
<name>A0A7W6W578_9HYPH</name>
<proteinExistence type="predicted"/>
<dbReference type="CDD" id="cd02199">
    <property type="entry name" value="YjgF_YER057c_UK114_like_1"/>
    <property type="match status" value="1"/>
</dbReference>
<reference evidence="1 2" key="1">
    <citation type="submission" date="2020-08" db="EMBL/GenBank/DDBJ databases">
        <title>Genomic Encyclopedia of Type Strains, Phase IV (KMG-V): Genome sequencing to study the core and pangenomes of soil and plant-associated prokaryotes.</title>
        <authorList>
            <person name="Whitman W."/>
        </authorList>
    </citation>
    <scope>NUCLEOTIDE SEQUENCE [LARGE SCALE GENOMIC DNA]</scope>
    <source>
        <strain evidence="1 2">SEMIA 4089</strain>
    </source>
</reference>
<evidence type="ECO:0000313" key="2">
    <source>
        <dbReference type="Proteomes" id="UP000540909"/>
    </source>
</evidence>
<dbReference type="RefSeq" id="WP_246713616.1">
    <property type="nucleotide sequence ID" value="NZ_JACIFY010000007.1"/>
</dbReference>
<dbReference type="InterPro" id="IPR013813">
    <property type="entry name" value="Endoribo_LPSP/chorism_mut-like"/>
</dbReference>
<dbReference type="AlphaFoldDB" id="A0A7W6W578"/>
<protein>
    <submittedName>
        <fullName evidence="1">Enamine deaminase RidA (YjgF/YER057c/UK114 family)</fullName>
    </submittedName>
</protein>
<sequence>MDSAFQYNGYDIPAYQPPAYAYTSVLVHNGQAWVSGSVPKTGNSDLHPGKVGADVTLEQAKEAADLALRNALASLSYAIGGLDNVVQVLKITVYVASAHGFNQQPQVADAATHLLRAVLGERGDHARSAVGVAELPRNSCVEIELVVAVK</sequence>
<dbReference type="InterPro" id="IPR035959">
    <property type="entry name" value="RutC-like_sf"/>
</dbReference>
<accession>A0A7W6W578</accession>
<gene>
    <name evidence="1" type="ORF">GGD57_002479</name>
</gene>
<dbReference type="PANTHER" id="PTHR43760:SF1">
    <property type="entry name" value="ENDORIBONUCLEASE L-PSP_CHORISMATE MUTASE-LIKE DOMAIN-CONTAINING PROTEIN"/>
    <property type="match status" value="1"/>
</dbReference>
<dbReference type="Gene3D" id="3.30.1330.40">
    <property type="entry name" value="RutC-like"/>
    <property type="match status" value="1"/>
</dbReference>
<organism evidence="1 2">
    <name type="scientific">Rhizobium esperanzae</name>
    <dbReference type="NCBI Taxonomy" id="1967781"/>
    <lineage>
        <taxon>Bacteria</taxon>
        <taxon>Pseudomonadati</taxon>
        <taxon>Pseudomonadota</taxon>
        <taxon>Alphaproteobacteria</taxon>
        <taxon>Hyphomicrobiales</taxon>
        <taxon>Rhizobiaceae</taxon>
        <taxon>Rhizobium/Agrobacterium group</taxon>
        <taxon>Rhizobium</taxon>
    </lineage>
</organism>
<comment type="caution">
    <text evidence="1">The sequence shown here is derived from an EMBL/GenBank/DDBJ whole genome shotgun (WGS) entry which is preliminary data.</text>
</comment>
<dbReference type="Proteomes" id="UP000540909">
    <property type="component" value="Unassembled WGS sequence"/>
</dbReference>
<dbReference type="EMBL" id="JACIFY010000007">
    <property type="protein sequence ID" value="MBB4235905.1"/>
    <property type="molecule type" value="Genomic_DNA"/>
</dbReference>
<dbReference type="SUPFAM" id="SSF55298">
    <property type="entry name" value="YjgF-like"/>
    <property type="match status" value="1"/>
</dbReference>
<dbReference type="InterPro" id="IPR006175">
    <property type="entry name" value="YjgF/YER057c/UK114"/>
</dbReference>
<dbReference type="PANTHER" id="PTHR43760">
    <property type="entry name" value="ENDORIBONUCLEASE-RELATED"/>
    <property type="match status" value="1"/>
</dbReference>